<dbReference type="EMBL" id="FNPV01000010">
    <property type="protein sequence ID" value="SDZ16230.1"/>
    <property type="molecule type" value="Genomic_DNA"/>
</dbReference>
<name>A0A1H3QSB5_9FIRM</name>
<dbReference type="Pfam" id="PF04471">
    <property type="entry name" value="Mrr_cat"/>
    <property type="match status" value="1"/>
</dbReference>
<evidence type="ECO:0000259" key="1">
    <source>
        <dbReference type="Pfam" id="PF04471"/>
    </source>
</evidence>
<evidence type="ECO:0000313" key="2">
    <source>
        <dbReference type="EMBL" id="SDZ16230.1"/>
    </source>
</evidence>
<dbReference type="InterPro" id="IPR007560">
    <property type="entry name" value="Restrct_endonuc_IV_Mrr"/>
</dbReference>
<dbReference type="GO" id="GO:0003677">
    <property type="term" value="F:DNA binding"/>
    <property type="evidence" value="ECO:0007669"/>
    <property type="project" value="InterPro"/>
</dbReference>
<keyword evidence="2" id="KW-0255">Endonuclease</keyword>
<dbReference type="InterPro" id="IPR011335">
    <property type="entry name" value="Restrct_endonuc-II-like"/>
</dbReference>
<sequence>MINFKELPSDGVKFEQLIREILVRSGFEVHWTGVGPDAGRDLIFIEKVNGKLAPFERKWLVSCKHNAVSGQSVGITDANNIIDDCEAVGAEGFLLACSTQPSSAVVKRFEEIESRGKIIVRYWDSIEIEKRLNTPSTLQLIHLFFPESYKQIGWKIYNTYSPAFWAANYKDYFVYLSSRTANTFPELKHVEDIIDRLESIKLPKGDEWQGHYIRPRAIYFDNKHEQFSVFADYLYPSNEEGEVLKPSDINKLLKDGQGLYSESNLMWLITFWDIRYVPSFQLSDHFHLDHKDYYDKFMDNYKTGFARKAFISEISEFDKE</sequence>
<keyword evidence="2" id="KW-0540">Nuclease</keyword>
<evidence type="ECO:0000313" key="3">
    <source>
        <dbReference type="Proteomes" id="UP000199230"/>
    </source>
</evidence>
<gene>
    <name evidence="2" type="ORF">SAMN05192546_11087</name>
</gene>
<dbReference type="AlphaFoldDB" id="A0A1H3QSB5"/>
<dbReference type="GO" id="GO:0009307">
    <property type="term" value="P:DNA restriction-modification system"/>
    <property type="evidence" value="ECO:0007669"/>
    <property type="project" value="InterPro"/>
</dbReference>
<dbReference type="RefSeq" id="WP_093315172.1">
    <property type="nucleotide sequence ID" value="NZ_FNPV01000010.1"/>
</dbReference>
<organism evidence="2 3">
    <name type="scientific">Tindallia californiensis</name>
    <dbReference type="NCBI Taxonomy" id="159292"/>
    <lineage>
        <taxon>Bacteria</taxon>
        <taxon>Bacillati</taxon>
        <taxon>Bacillota</taxon>
        <taxon>Clostridia</taxon>
        <taxon>Peptostreptococcales</taxon>
        <taxon>Tindalliaceae</taxon>
        <taxon>Tindallia</taxon>
    </lineage>
</organism>
<feature type="domain" description="Restriction endonuclease type IV Mrr" evidence="1">
    <location>
        <begin position="10"/>
        <end position="96"/>
    </location>
</feature>
<keyword evidence="2" id="KW-0378">Hydrolase</keyword>
<dbReference type="OrthoDB" id="2960996at2"/>
<keyword evidence="3" id="KW-1185">Reference proteome</keyword>
<protein>
    <submittedName>
        <fullName evidence="2">Restriction endonuclease</fullName>
    </submittedName>
</protein>
<reference evidence="2 3" key="1">
    <citation type="submission" date="2016-10" db="EMBL/GenBank/DDBJ databases">
        <authorList>
            <person name="de Groot N.N."/>
        </authorList>
    </citation>
    <scope>NUCLEOTIDE SEQUENCE [LARGE SCALE GENOMIC DNA]</scope>
    <source>
        <strain evidence="2 3">APO</strain>
    </source>
</reference>
<accession>A0A1H3QSB5</accession>
<proteinExistence type="predicted"/>
<dbReference type="Proteomes" id="UP000199230">
    <property type="component" value="Unassembled WGS sequence"/>
</dbReference>
<dbReference type="SUPFAM" id="SSF52980">
    <property type="entry name" value="Restriction endonuclease-like"/>
    <property type="match status" value="1"/>
</dbReference>
<dbReference type="GO" id="GO:0004519">
    <property type="term" value="F:endonuclease activity"/>
    <property type="evidence" value="ECO:0007669"/>
    <property type="project" value="UniProtKB-KW"/>
</dbReference>